<protein>
    <submittedName>
        <fullName evidence="2">Helix-turn-helix domain-containing protein</fullName>
    </submittedName>
</protein>
<organism evidence="2 3">
    <name type="scientific">Williamsia serinedens</name>
    <dbReference type="NCBI Taxonomy" id="391736"/>
    <lineage>
        <taxon>Bacteria</taxon>
        <taxon>Bacillati</taxon>
        <taxon>Actinomycetota</taxon>
        <taxon>Actinomycetes</taxon>
        <taxon>Mycobacteriales</taxon>
        <taxon>Nocardiaceae</taxon>
        <taxon>Williamsia</taxon>
    </lineage>
</organism>
<dbReference type="PROSITE" id="PS50943">
    <property type="entry name" value="HTH_CROC1"/>
    <property type="match status" value="1"/>
</dbReference>
<name>A0ABT1GXN2_9NOCA</name>
<dbReference type="SMART" id="SM00530">
    <property type="entry name" value="HTH_XRE"/>
    <property type="match status" value="1"/>
</dbReference>
<reference evidence="2 3" key="1">
    <citation type="submission" date="2022-06" db="EMBL/GenBank/DDBJ databases">
        <title>Genomic Encyclopedia of Archaeal and Bacterial Type Strains, Phase II (KMG-II): from individual species to whole genera.</title>
        <authorList>
            <person name="Goeker M."/>
        </authorList>
    </citation>
    <scope>NUCLEOTIDE SEQUENCE [LARGE SCALE GENOMIC DNA]</scope>
    <source>
        <strain evidence="2 3">DSM 45037</strain>
    </source>
</reference>
<comment type="caution">
    <text evidence="2">The sequence shown here is derived from an EMBL/GenBank/DDBJ whole genome shotgun (WGS) entry which is preliminary data.</text>
</comment>
<sequence>MTDLHVVPADEDVAPVAAPLLRELLGATLRAARQRQQRTLKDVADRAGVSMTYLSEVERGRKEASSEVVGAVTRALGGELVDLLTEMAGAVARPAPAAAPARTTAIRAVA</sequence>
<dbReference type="SUPFAM" id="SSF47413">
    <property type="entry name" value="lambda repressor-like DNA-binding domains"/>
    <property type="match status" value="1"/>
</dbReference>
<dbReference type="RefSeq" id="WP_253653322.1">
    <property type="nucleotide sequence ID" value="NZ_BAAAOE010000001.1"/>
</dbReference>
<proteinExistence type="predicted"/>
<feature type="domain" description="HTH cro/C1-type" evidence="1">
    <location>
        <begin position="29"/>
        <end position="83"/>
    </location>
</feature>
<dbReference type="InterPro" id="IPR010982">
    <property type="entry name" value="Lambda_DNA-bd_dom_sf"/>
</dbReference>
<keyword evidence="3" id="KW-1185">Reference proteome</keyword>
<evidence type="ECO:0000313" key="2">
    <source>
        <dbReference type="EMBL" id="MCP2159705.1"/>
    </source>
</evidence>
<gene>
    <name evidence="2" type="ORF">LX12_000884</name>
</gene>
<evidence type="ECO:0000259" key="1">
    <source>
        <dbReference type="PROSITE" id="PS50943"/>
    </source>
</evidence>
<evidence type="ECO:0000313" key="3">
    <source>
        <dbReference type="Proteomes" id="UP001205740"/>
    </source>
</evidence>
<accession>A0ABT1GXN2</accession>
<dbReference type="Proteomes" id="UP001205740">
    <property type="component" value="Unassembled WGS sequence"/>
</dbReference>
<dbReference type="InterPro" id="IPR001387">
    <property type="entry name" value="Cro/C1-type_HTH"/>
</dbReference>
<dbReference type="Gene3D" id="1.10.260.40">
    <property type="entry name" value="lambda repressor-like DNA-binding domains"/>
    <property type="match status" value="1"/>
</dbReference>
<dbReference type="Pfam" id="PF13560">
    <property type="entry name" value="HTH_31"/>
    <property type="match status" value="1"/>
</dbReference>
<dbReference type="EMBL" id="JAMTCG010000002">
    <property type="protein sequence ID" value="MCP2159705.1"/>
    <property type="molecule type" value="Genomic_DNA"/>
</dbReference>
<dbReference type="CDD" id="cd00093">
    <property type="entry name" value="HTH_XRE"/>
    <property type="match status" value="1"/>
</dbReference>